<proteinExistence type="predicted"/>
<dbReference type="RefSeq" id="WP_345237827.1">
    <property type="nucleotide sequence ID" value="NZ_BAABGZ010000077.1"/>
</dbReference>
<protein>
    <submittedName>
        <fullName evidence="2">Uncharacterized protein</fullName>
    </submittedName>
</protein>
<gene>
    <name evidence="2" type="ORF">GCM10023185_39160</name>
</gene>
<evidence type="ECO:0000313" key="3">
    <source>
        <dbReference type="Proteomes" id="UP001501153"/>
    </source>
</evidence>
<dbReference type="Proteomes" id="UP001501153">
    <property type="component" value="Unassembled WGS sequence"/>
</dbReference>
<keyword evidence="3" id="KW-1185">Reference proteome</keyword>
<comment type="caution">
    <text evidence="2">The sequence shown here is derived from an EMBL/GenBank/DDBJ whole genome shotgun (WGS) entry which is preliminary data.</text>
</comment>
<name>A0ABP8IR72_9BACT</name>
<feature type="chain" id="PRO_5046302794" evidence="1">
    <location>
        <begin position="19"/>
        <end position="227"/>
    </location>
</feature>
<evidence type="ECO:0000313" key="2">
    <source>
        <dbReference type="EMBL" id="GAA4367349.1"/>
    </source>
</evidence>
<keyword evidence="1" id="KW-0732">Signal</keyword>
<sequence length="227" mass="26071">MKALRLVLLLLTALSSQAQGPLRPALKRELDSIYTTDQRYRLMLFDPHHRRRPDSLARVLGVTRESLQDQLYRRMVQTDSSNLLRVRAIIRQYGYPGKSLVGSPTNETAWLVVQHSDEIDTYLPLVKKAAERGELPYYLYAQMLDRQLMRKGKEQLYGTQGFGYSPVNPSTGLREAQPPFIWPIKDPAKVNERRRKAGFDTTVEQSATRLGIPYRVVTLEEVAKMPK</sequence>
<dbReference type="Pfam" id="PF20329">
    <property type="entry name" value="DUF6624"/>
    <property type="match status" value="1"/>
</dbReference>
<dbReference type="InterPro" id="IPR046732">
    <property type="entry name" value="DUF6624"/>
</dbReference>
<organism evidence="2 3">
    <name type="scientific">Hymenobacter saemangeumensis</name>
    <dbReference type="NCBI Taxonomy" id="1084522"/>
    <lineage>
        <taxon>Bacteria</taxon>
        <taxon>Pseudomonadati</taxon>
        <taxon>Bacteroidota</taxon>
        <taxon>Cytophagia</taxon>
        <taxon>Cytophagales</taxon>
        <taxon>Hymenobacteraceae</taxon>
        <taxon>Hymenobacter</taxon>
    </lineage>
</organism>
<dbReference type="EMBL" id="BAABGZ010000077">
    <property type="protein sequence ID" value="GAA4367349.1"/>
    <property type="molecule type" value="Genomic_DNA"/>
</dbReference>
<evidence type="ECO:0000256" key="1">
    <source>
        <dbReference type="SAM" id="SignalP"/>
    </source>
</evidence>
<feature type="signal peptide" evidence="1">
    <location>
        <begin position="1"/>
        <end position="18"/>
    </location>
</feature>
<reference evidence="3" key="1">
    <citation type="journal article" date="2019" name="Int. J. Syst. Evol. Microbiol.">
        <title>The Global Catalogue of Microorganisms (GCM) 10K type strain sequencing project: providing services to taxonomists for standard genome sequencing and annotation.</title>
        <authorList>
            <consortium name="The Broad Institute Genomics Platform"/>
            <consortium name="The Broad Institute Genome Sequencing Center for Infectious Disease"/>
            <person name="Wu L."/>
            <person name="Ma J."/>
        </authorList>
    </citation>
    <scope>NUCLEOTIDE SEQUENCE [LARGE SCALE GENOMIC DNA]</scope>
    <source>
        <strain evidence="3">JCM 17923</strain>
    </source>
</reference>
<accession>A0ABP8IR72</accession>